<keyword evidence="1" id="KW-1133">Transmembrane helix</keyword>
<dbReference type="EMBL" id="FNJN01000001">
    <property type="protein sequence ID" value="SDO56001.1"/>
    <property type="molecule type" value="Genomic_DNA"/>
</dbReference>
<reference evidence="2 3" key="1">
    <citation type="submission" date="2016-10" db="EMBL/GenBank/DDBJ databases">
        <authorList>
            <person name="de Groot N.N."/>
        </authorList>
    </citation>
    <scope>NUCLEOTIDE SEQUENCE [LARGE SCALE GENOMIC DNA]</scope>
    <source>
        <strain evidence="2 3">StLB037</strain>
    </source>
</reference>
<sequence>MSNESATRVPGARPTGRRQSVAALIVGIAGAIVAGLLVVPYLARPGLVVLPVIALVLAAAGIVLAVRARRQPGQKARGRAALVSTVVALIVDVVLIGVFAVTIAGLGVASVELRGTGPEDNTVTFANATEQRTLQWGPEGRAQFNTSGSWAEITITAPADAADQNVSCQIVWNGKVAVEESSGSGTVTCRYDEK</sequence>
<evidence type="ECO:0000313" key="2">
    <source>
        <dbReference type="EMBL" id="SDO56001.1"/>
    </source>
</evidence>
<dbReference type="RefSeq" id="WP_074694027.1">
    <property type="nucleotide sequence ID" value="NZ_FNJN01000001.1"/>
</dbReference>
<dbReference type="AlphaFoldDB" id="A0A1H0KJU6"/>
<organism evidence="2 3">
    <name type="scientific">Microbacterium testaceum (strain StLB037)</name>
    <dbReference type="NCBI Taxonomy" id="979556"/>
    <lineage>
        <taxon>Bacteria</taxon>
        <taxon>Bacillati</taxon>
        <taxon>Actinomycetota</taxon>
        <taxon>Actinomycetes</taxon>
        <taxon>Micrococcales</taxon>
        <taxon>Microbacteriaceae</taxon>
        <taxon>Microbacterium</taxon>
    </lineage>
</organism>
<feature type="transmembrane region" description="Helical" evidence="1">
    <location>
        <begin position="48"/>
        <end position="68"/>
    </location>
</feature>
<proteinExistence type="predicted"/>
<name>A0A1H0KJU6_MICTS</name>
<keyword evidence="1" id="KW-0812">Transmembrane</keyword>
<gene>
    <name evidence="2" type="ORF">SAMN04487788_0027</name>
</gene>
<accession>A0A1H0KJU6</accession>
<evidence type="ECO:0000313" key="3">
    <source>
        <dbReference type="Proteomes" id="UP000186456"/>
    </source>
</evidence>
<feature type="transmembrane region" description="Helical" evidence="1">
    <location>
        <begin position="80"/>
        <end position="106"/>
    </location>
</feature>
<evidence type="ECO:0000256" key="1">
    <source>
        <dbReference type="SAM" id="Phobius"/>
    </source>
</evidence>
<keyword evidence="1" id="KW-0472">Membrane</keyword>
<protein>
    <submittedName>
        <fullName evidence="2">Uncharacterized protein</fullName>
    </submittedName>
</protein>
<feature type="transmembrane region" description="Helical" evidence="1">
    <location>
        <begin position="21"/>
        <end position="42"/>
    </location>
</feature>
<dbReference type="Proteomes" id="UP000186456">
    <property type="component" value="Unassembled WGS sequence"/>
</dbReference>